<evidence type="ECO:0000313" key="7">
    <source>
        <dbReference type="EMBL" id="GGH53807.1"/>
    </source>
</evidence>
<dbReference type="NCBIfam" id="NF005722">
    <property type="entry name" value="PRK07539.1-2"/>
    <property type="match status" value="1"/>
</dbReference>
<evidence type="ECO:0000256" key="4">
    <source>
        <dbReference type="ARBA" id="ARBA00023004"/>
    </source>
</evidence>
<sequence length="172" mass="19469">MLKTYLEMTESPNLVAFTPERLETVKEIIARYPEGRQKSALLPVLHVAQEQWGWLSSEVMDYVAGILKIEPVEVYEVATFYTMYHLDPVGKHVIEYCRTGPCCLMGGEDVYGHLKQKLGIEAGGTTADGKFTLKEVECLAACGWGPVFQIREQFYMNLTNEKVDQIIEDLSK</sequence>
<proteinExistence type="inferred from homology"/>
<dbReference type="InterPro" id="IPR041921">
    <property type="entry name" value="NuoE_N"/>
</dbReference>
<comment type="cofactor">
    <cofactor evidence="6">
        <name>[2Fe-2S] cluster</name>
        <dbReference type="ChEBI" id="CHEBI:190135"/>
    </cofactor>
</comment>
<name>A0ABQ1Z9L1_9BACT</name>
<dbReference type="CDD" id="cd03064">
    <property type="entry name" value="TRX_Fd_NuoE"/>
    <property type="match status" value="1"/>
</dbReference>
<dbReference type="Pfam" id="PF01257">
    <property type="entry name" value="2Fe-2S_thioredx"/>
    <property type="match status" value="1"/>
</dbReference>
<dbReference type="Gene3D" id="1.10.10.1590">
    <property type="entry name" value="NADH-quinone oxidoreductase subunit E"/>
    <property type="match status" value="1"/>
</dbReference>
<comment type="caution">
    <text evidence="7">The sequence shown here is derived from an EMBL/GenBank/DDBJ whole genome shotgun (WGS) entry which is preliminary data.</text>
</comment>
<dbReference type="PROSITE" id="PS01099">
    <property type="entry name" value="COMPLEX1_24K"/>
    <property type="match status" value="1"/>
</dbReference>
<reference evidence="8" key="1">
    <citation type="journal article" date="2019" name="Int. J. Syst. Evol. Microbiol.">
        <title>The Global Catalogue of Microorganisms (GCM) 10K type strain sequencing project: providing services to taxonomists for standard genome sequencing and annotation.</title>
        <authorList>
            <consortium name="The Broad Institute Genomics Platform"/>
            <consortium name="The Broad Institute Genome Sequencing Center for Infectious Disease"/>
            <person name="Wu L."/>
            <person name="Ma J."/>
        </authorList>
    </citation>
    <scope>NUCLEOTIDE SEQUENCE [LARGE SCALE GENOMIC DNA]</scope>
    <source>
        <strain evidence="8">CGMCC 1.15288</strain>
    </source>
</reference>
<dbReference type="Gene3D" id="3.40.30.10">
    <property type="entry name" value="Glutaredoxin"/>
    <property type="match status" value="1"/>
</dbReference>
<dbReference type="InterPro" id="IPR042128">
    <property type="entry name" value="NuoE_dom"/>
</dbReference>
<evidence type="ECO:0000256" key="5">
    <source>
        <dbReference type="ARBA" id="ARBA00023014"/>
    </source>
</evidence>
<dbReference type="PANTHER" id="PTHR10371:SF3">
    <property type="entry name" value="NADH DEHYDROGENASE [UBIQUINONE] FLAVOPROTEIN 2, MITOCHONDRIAL"/>
    <property type="match status" value="1"/>
</dbReference>
<organism evidence="7 8">
    <name type="scientific">Dyadobacter endophyticus</name>
    <dbReference type="NCBI Taxonomy" id="1749036"/>
    <lineage>
        <taxon>Bacteria</taxon>
        <taxon>Pseudomonadati</taxon>
        <taxon>Bacteroidota</taxon>
        <taxon>Cytophagia</taxon>
        <taxon>Cytophagales</taxon>
        <taxon>Spirosomataceae</taxon>
        <taxon>Dyadobacter</taxon>
    </lineage>
</organism>
<keyword evidence="2" id="KW-0001">2Fe-2S</keyword>
<dbReference type="InterPro" id="IPR036249">
    <property type="entry name" value="Thioredoxin-like_sf"/>
</dbReference>
<dbReference type="PIRSF" id="PIRSF000216">
    <property type="entry name" value="NADH_DH_24kDa"/>
    <property type="match status" value="1"/>
</dbReference>
<dbReference type="Proteomes" id="UP000600214">
    <property type="component" value="Unassembled WGS sequence"/>
</dbReference>
<evidence type="ECO:0000256" key="2">
    <source>
        <dbReference type="ARBA" id="ARBA00022714"/>
    </source>
</evidence>
<accession>A0ABQ1Z9L1</accession>
<comment type="similarity">
    <text evidence="1">Belongs to the complex I 24 kDa subunit family.</text>
</comment>
<dbReference type="EMBL" id="BMIA01000006">
    <property type="protein sequence ID" value="GGH53807.1"/>
    <property type="molecule type" value="Genomic_DNA"/>
</dbReference>
<evidence type="ECO:0000256" key="6">
    <source>
        <dbReference type="ARBA" id="ARBA00034078"/>
    </source>
</evidence>
<dbReference type="SUPFAM" id="SSF52833">
    <property type="entry name" value="Thioredoxin-like"/>
    <property type="match status" value="1"/>
</dbReference>
<keyword evidence="3" id="KW-0479">Metal-binding</keyword>
<protein>
    <submittedName>
        <fullName evidence="7">NADH dehydrogenase subunit E</fullName>
    </submittedName>
</protein>
<dbReference type="PANTHER" id="PTHR10371">
    <property type="entry name" value="NADH DEHYDROGENASE UBIQUINONE FLAVOPROTEIN 2, MITOCHONDRIAL"/>
    <property type="match status" value="1"/>
</dbReference>
<keyword evidence="5" id="KW-0411">Iron-sulfur</keyword>
<evidence type="ECO:0000313" key="8">
    <source>
        <dbReference type="Proteomes" id="UP000600214"/>
    </source>
</evidence>
<keyword evidence="4" id="KW-0408">Iron</keyword>
<dbReference type="InterPro" id="IPR002023">
    <property type="entry name" value="NuoE-like"/>
</dbReference>
<dbReference type="NCBIfam" id="TIGR01958">
    <property type="entry name" value="nuoE_fam"/>
    <property type="match status" value="1"/>
</dbReference>
<evidence type="ECO:0000256" key="3">
    <source>
        <dbReference type="ARBA" id="ARBA00022723"/>
    </source>
</evidence>
<keyword evidence="8" id="KW-1185">Reference proteome</keyword>
<gene>
    <name evidence="7" type="primary">nuoE</name>
    <name evidence="7" type="ORF">GCM10007423_59680</name>
</gene>
<evidence type="ECO:0000256" key="1">
    <source>
        <dbReference type="ARBA" id="ARBA00010643"/>
    </source>
</evidence>